<keyword evidence="2" id="KW-0677">Repeat</keyword>
<dbReference type="OrthoDB" id="1667587at2759"/>
<dbReference type="Proteomes" id="UP000694843">
    <property type="component" value="Unplaced"/>
</dbReference>
<gene>
    <name evidence="4" type="primary">LOC108680986</name>
</gene>
<accession>A0A8B7PGY8</accession>
<name>A0A8B7PGY8_HYAAZ</name>
<protein>
    <submittedName>
        <fullName evidence="4">SVP1-like protein 2</fullName>
    </submittedName>
</protein>
<organism evidence="3 4">
    <name type="scientific">Hyalella azteca</name>
    <name type="common">Amphipod</name>
    <dbReference type="NCBI Taxonomy" id="294128"/>
    <lineage>
        <taxon>Eukaryota</taxon>
        <taxon>Metazoa</taxon>
        <taxon>Ecdysozoa</taxon>
        <taxon>Arthropoda</taxon>
        <taxon>Crustacea</taxon>
        <taxon>Multicrustacea</taxon>
        <taxon>Malacostraca</taxon>
        <taxon>Eumalacostraca</taxon>
        <taxon>Peracarida</taxon>
        <taxon>Amphipoda</taxon>
        <taxon>Senticaudata</taxon>
        <taxon>Talitrida</taxon>
        <taxon>Talitroidea</taxon>
        <taxon>Hyalellidae</taxon>
        <taxon>Hyalella</taxon>
    </lineage>
</organism>
<dbReference type="KEGG" id="hazt:108680986"/>
<evidence type="ECO:0000256" key="2">
    <source>
        <dbReference type="ARBA" id="ARBA00022737"/>
    </source>
</evidence>
<evidence type="ECO:0000313" key="3">
    <source>
        <dbReference type="Proteomes" id="UP000694843"/>
    </source>
</evidence>
<evidence type="ECO:0000256" key="1">
    <source>
        <dbReference type="ARBA" id="ARBA00022574"/>
    </source>
</evidence>
<evidence type="ECO:0000313" key="4">
    <source>
        <dbReference type="RefSeq" id="XP_018025413.1"/>
    </source>
</evidence>
<sequence>MTATHESTRKLVHIHSISFNSNKTFFTVCLEEGLRIYQTDPLELYQCLCWSVCGSVRVAEQLDSSCAVVMAGGGKRPKMPDNVAMLYNFSTNVFGARFKVPSPILNLLIRDDKLVMVMQREIEVYDVSLFPLNNIQRGVTYTTCPNDKGLCQMSRDFAEQHVLCYPGTTEGSVQIVVSTRL</sequence>
<reference evidence="4" key="1">
    <citation type="submission" date="2025-08" db="UniProtKB">
        <authorList>
            <consortium name="RefSeq"/>
        </authorList>
    </citation>
    <scope>IDENTIFICATION</scope>
    <source>
        <tissue evidence="4">Whole organism</tissue>
    </source>
</reference>
<proteinExistence type="predicted"/>
<dbReference type="InterPro" id="IPR048720">
    <property type="entry name" value="PROPPIN"/>
</dbReference>
<keyword evidence="3" id="KW-1185">Reference proteome</keyword>
<dbReference type="PANTHER" id="PTHR11227">
    <property type="entry name" value="WD-REPEAT PROTEIN INTERACTING WITH PHOSPHOINOSIDES WIPI -RELATED"/>
    <property type="match status" value="1"/>
</dbReference>
<dbReference type="RefSeq" id="XP_018025413.1">
    <property type="nucleotide sequence ID" value="XM_018169924.2"/>
</dbReference>
<keyword evidence="1" id="KW-0853">WD repeat</keyword>
<dbReference type="GeneID" id="108680986"/>
<dbReference type="AlphaFoldDB" id="A0A8B7PGY8"/>